<evidence type="ECO:0000313" key="9">
    <source>
        <dbReference type="EMBL" id="AVR88348.1"/>
    </source>
</evidence>
<dbReference type="KEGG" id="tak:Tharo_1423"/>
<evidence type="ECO:0000256" key="4">
    <source>
        <dbReference type="ARBA" id="ARBA00023002"/>
    </source>
</evidence>
<keyword evidence="5" id="KW-0408">Iron</keyword>
<gene>
    <name evidence="9" type="ORF">Tharo_1423</name>
</gene>
<dbReference type="EMBL" id="CP028339">
    <property type="protein sequence ID" value="AVR88348.1"/>
    <property type="molecule type" value="Genomic_DNA"/>
</dbReference>
<dbReference type="InterPro" id="IPR036136">
    <property type="entry name" value="Nit/Sulf_reduc_fer-like_dom_sf"/>
</dbReference>
<dbReference type="PANTHER" id="PTHR32439:SF9">
    <property type="entry name" value="BLR3264 PROTEIN"/>
    <property type="match status" value="1"/>
</dbReference>
<keyword evidence="3" id="KW-0479">Metal-binding</keyword>
<dbReference type="InterPro" id="IPR006067">
    <property type="entry name" value="NO2/SO3_Rdtase_4Fe4S_dom"/>
</dbReference>
<dbReference type="Gene3D" id="3.30.413.10">
    <property type="entry name" value="Sulfite Reductase Hemoprotein, domain 1"/>
    <property type="match status" value="2"/>
</dbReference>
<feature type="domain" description="Nitrite/sulphite reductase 4Fe-4S" evidence="7">
    <location>
        <begin position="119"/>
        <end position="273"/>
    </location>
</feature>
<dbReference type="Gene3D" id="3.90.480.20">
    <property type="match status" value="2"/>
</dbReference>
<feature type="domain" description="Nitrite/sulphite reductase 4Fe-4S" evidence="7">
    <location>
        <begin position="410"/>
        <end position="551"/>
    </location>
</feature>
<accession>A0A2R4BLZ7</accession>
<dbReference type="SUPFAM" id="SSF56014">
    <property type="entry name" value="Nitrite and sulphite reductase 4Fe-4S domain-like"/>
    <property type="match status" value="2"/>
</dbReference>
<evidence type="ECO:0000256" key="1">
    <source>
        <dbReference type="ARBA" id="ARBA00022485"/>
    </source>
</evidence>
<dbReference type="InterPro" id="IPR005117">
    <property type="entry name" value="NiRdtase/SiRdtase_haem-b_fer"/>
</dbReference>
<dbReference type="Proteomes" id="UP000241885">
    <property type="component" value="Chromosome"/>
</dbReference>
<sequence length="556" mass="62135">MYRYNETDQRLVDDRVRQFRDQMQRYLDGRLSEDDFRPLRLQNGLYVQRHAPMLRVAIPYGTMSSRQLRTLAHIARTWDRGYGHFTTRSNIQFNWVRLADVPDILALLATVQMHAIQTSGNCIRNITTDQFAGVAQDEVLDPRPYCEIVRQWSALAPEFLFLPRKFKIAIVGGAEDRAAVRFHDIGARARRNEQGEPGFEVFVGGGLGRTPMVGHCIKSFLPRAELLNYFEAILRVYNRHGRRDNKYKARIKILVKDLTLGGFAREVDAEWSHARGGGNLLAEAACERMEAYFAPPEYADVRVDDPVFVVARAASRPFARWVERNVAAHRHPGYGIVTLSLKKTGVPPGDATADQMDLIADLADRFSGGEIRVSHEQNLILPNVARRDLHALWELARACGLATPNIGLLTDVVCCPGGDFCSLANAKSLPVAAAIQQRFDDLDYLFDLGPVELNISGCVNACGHHHIGHIGILGVDKNNEEWYQVTLGGSEGNRARLGRVIGPSFAASEIPEVIARLLHTYVGERHDGEGFIDTVERIGLDPFKAAVYGERHEAAH</sequence>
<evidence type="ECO:0000256" key="5">
    <source>
        <dbReference type="ARBA" id="ARBA00023004"/>
    </source>
</evidence>
<dbReference type="SUPFAM" id="SSF55124">
    <property type="entry name" value="Nitrite/Sulfite reductase N-terminal domain-like"/>
    <property type="match status" value="2"/>
</dbReference>
<dbReference type="RefSeq" id="WP_043742324.1">
    <property type="nucleotide sequence ID" value="NZ_CP028339.1"/>
</dbReference>
<keyword evidence="4 9" id="KW-0560">Oxidoreductase</keyword>
<dbReference type="EC" id="1.8.1.2" evidence="9"/>
<evidence type="ECO:0000256" key="2">
    <source>
        <dbReference type="ARBA" id="ARBA00022617"/>
    </source>
</evidence>
<dbReference type="GO" id="GO:0004783">
    <property type="term" value="F:sulfite reductase (NADPH) activity"/>
    <property type="evidence" value="ECO:0007669"/>
    <property type="project" value="UniProtKB-EC"/>
</dbReference>
<dbReference type="AlphaFoldDB" id="A0A2R4BLZ7"/>
<evidence type="ECO:0000256" key="3">
    <source>
        <dbReference type="ARBA" id="ARBA00022723"/>
    </source>
</evidence>
<dbReference type="Pfam" id="PF03460">
    <property type="entry name" value="NIR_SIR_ferr"/>
    <property type="match status" value="2"/>
</dbReference>
<keyword evidence="1" id="KW-0004">4Fe-4S</keyword>
<keyword evidence="6" id="KW-0411">Iron-sulfur</keyword>
<dbReference type="GO" id="GO:0020037">
    <property type="term" value="F:heme binding"/>
    <property type="evidence" value="ECO:0007669"/>
    <property type="project" value="InterPro"/>
</dbReference>
<evidence type="ECO:0000256" key="6">
    <source>
        <dbReference type="ARBA" id="ARBA00023014"/>
    </source>
</evidence>
<evidence type="ECO:0000259" key="7">
    <source>
        <dbReference type="Pfam" id="PF01077"/>
    </source>
</evidence>
<name>A0A2R4BLZ7_THAAR</name>
<dbReference type="Pfam" id="PF01077">
    <property type="entry name" value="NIR_SIR"/>
    <property type="match status" value="2"/>
</dbReference>
<proteinExistence type="predicted"/>
<feature type="domain" description="Nitrite/Sulfite reductase ferredoxin-like" evidence="8">
    <location>
        <begin position="345"/>
        <end position="398"/>
    </location>
</feature>
<dbReference type="GO" id="GO:0051539">
    <property type="term" value="F:4 iron, 4 sulfur cluster binding"/>
    <property type="evidence" value="ECO:0007669"/>
    <property type="project" value="UniProtKB-KW"/>
</dbReference>
<evidence type="ECO:0000259" key="8">
    <source>
        <dbReference type="Pfam" id="PF03460"/>
    </source>
</evidence>
<dbReference type="InterPro" id="IPR045854">
    <property type="entry name" value="NO2/SO3_Rdtase_4Fe4S_sf"/>
</dbReference>
<keyword evidence="10" id="KW-1185">Reference proteome</keyword>
<protein>
    <submittedName>
        <fullName evidence="9">Sulfite reductase hemoprotein beta-component</fullName>
        <ecNumber evidence="9">1.8.1.2</ecNumber>
    </submittedName>
</protein>
<reference evidence="9 10" key="1">
    <citation type="submission" date="2018-03" db="EMBL/GenBank/DDBJ databases">
        <title>Complete genome sequence of Thauera aromatica, a model organism for studying aromatic compound degradation under denitrifying conditions.</title>
        <authorList>
            <person name="Lo H.-Y."/>
            <person name="Goris T."/>
            <person name="Boll M."/>
            <person name="Mueller J.A."/>
        </authorList>
    </citation>
    <scope>NUCLEOTIDE SEQUENCE [LARGE SCALE GENOMIC DNA]</scope>
    <source>
        <strain evidence="9 10">K172</strain>
    </source>
</reference>
<evidence type="ECO:0000313" key="10">
    <source>
        <dbReference type="Proteomes" id="UP000241885"/>
    </source>
</evidence>
<feature type="domain" description="Nitrite/Sulfite reductase ferredoxin-like" evidence="8">
    <location>
        <begin position="53"/>
        <end position="109"/>
    </location>
</feature>
<dbReference type="PANTHER" id="PTHR32439">
    <property type="entry name" value="FERREDOXIN--NITRITE REDUCTASE, CHLOROPLASTIC"/>
    <property type="match status" value="1"/>
</dbReference>
<dbReference type="InterPro" id="IPR051329">
    <property type="entry name" value="NIR_SIR_4Fe-4S"/>
</dbReference>
<keyword evidence="2" id="KW-0349">Heme</keyword>
<dbReference type="OrthoDB" id="3189055at2"/>
<dbReference type="GO" id="GO:0046872">
    <property type="term" value="F:metal ion binding"/>
    <property type="evidence" value="ECO:0007669"/>
    <property type="project" value="UniProtKB-KW"/>
</dbReference>
<organism evidence="9 10">
    <name type="scientific">Thauera aromatica K172</name>
    <dbReference type="NCBI Taxonomy" id="44139"/>
    <lineage>
        <taxon>Bacteria</taxon>
        <taxon>Pseudomonadati</taxon>
        <taxon>Pseudomonadota</taxon>
        <taxon>Betaproteobacteria</taxon>
        <taxon>Rhodocyclales</taxon>
        <taxon>Zoogloeaceae</taxon>
        <taxon>Thauera</taxon>
    </lineage>
</organism>